<protein>
    <submittedName>
        <fullName evidence="1">Uncharacterized protein</fullName>
    </submittedName>
</protein>
<gene>
    <name evidence="1" type="ORF">BVC71_10170</name>
</gene>
<dbReference type="OrthoDB" id="7724872at2"/>
<dbReference type="InterPro" id="IPR011049">
    <property type="entry name" value="Serralysin-like_metalloprot_C"/>
</dbReference>
<evidence type="ECO:0000313" key="2">
    <source>
        <dbReference type="Proteomes" id="UP000194664"/>
    </source>
</evidence>
<name>A0A251WX44_9RHOB</name>
<dbReference type="Proteomes" id="UP000194664">
    <property type="component" value="Unassembled WGS sequence"/>
</dbReference>
<dbReference type="RefSeq" id="WP_086451550.1">
    <property type="nucleotide sequence ID" value="NZ_MSPP01000003.1"/>
</dbReference>
<dbReference type="EMBL" id="MSPP01000003">
    <property type="protein sequence ID" value="OUD09070.1"/>
    <property type="molecule type" value="Genomic_DNA"/>
</dbReference>
<keyword evidence="2" id="KW-1185">Reference proteome</keyword>
<accession>A0A251WX44</accession>
<reference evidence="1 2" key="1">
    <citation type="submission" date="2016-12" db="EMBL/GenBank/DDBJ databases">
        <title>The draft genome sequence of HSLHS2.</title>
        <authorList>
            <person name="Hu D."/>
            <person name="Wang L."/>
            <person name="Shao Z."/>
        </authorList>
    </citation>
    <scope>NUCLEOTIDE SEQUENCE [LARGE SCALE GENOMIC DNA]</scope>
    <source>
        <strain evidence="1">MCCC 1A06712</strain>
    </source>
</reference>
<evidence type="ECO:0000313" key="1">
    <source>
        <dbReference type="EMBL" id="OUD09070.1"/>
    </source>
</evidence>
<proteinExistence type="predicted"/>
<dbReference type="AlphaFoldDB" id="A0A251WX44"/>
<organism evidence="1 2">
    <name type="scientific">Marivivens niveibacter</name>
    <dbReference type="NCBI Taxonomy" id="1930667"/>
    <lineage>
        <taxon>Bacteria</taxon>
        <taxon>Pseudomonadati</taxon>
        <taxon>Pseudomonadota</taxon>
        <taxon>Alphaproteobacteria</taxon>
        <taxon>Rhodobacterales</taxon>
        <taxon>Paracoccaceae</taxon>
        <taxon>Marivivens group</taxon>
        <taxon>Marivivens</taxon>
    </lineage>
</organism>
<dbReference type="Gene3D" id="2.150.10.10">
    <property type="entry name" value="Serralysin-like metalloprotease, C-terminal"/>
    <property type="match status" value="1"/>
</dbReference>
<sequence length="225" mass="23642">MGFLFLLLGAAGMASFADLDLDGSDKDVDASEETQDDDVDVSAEALIELLEDATVVDGDDAGYDIETADEDDVVIVDGKQVLDGEDFTDENIETNDGDDYVELTGGHGSQADEIDLGAGDDVINVGFGSVVDSLIMGAGADVLAMTGMCTEVTVEDFDPAEDVLALDLGLSFLNGDDAMDYVEFNETDDGVTMAVVEPEGTEIFAMVTLKGLTMNDVANLEIMFG</sequence>
<comment type="caution">
    <text evidence="1">The sequence shown here is derived from an EMBL/GenBank/DDBJ whole genome shotgun (WGS) entry which is preliminary data.</text>
</comment>
<dbReference type="SUPFAM" id="SSF51120">
    <property type="entry name" value="beta-Roll"/>
    <property type="match status" value="1"/>
</dbReference>